<dbReference type="WBParaSite" id="nRc.2.0.1.t29769-RA">
    <property type="protein sequence ID" value="nRc.2.0.1.t29769-RA"/>
    <property type="gene ID" value="nRc.2.0.1.g29769"/>
</dbReference>
<evidence type="ECO:0000313" key="2">
    <source>
        <dbReference type="WBParaSite" id="nRc.2.0.1.t29769-RA"/>
    </source>
</evidence>
<name>A0A915JUM6_ROMCU</name>
<dbReference type="Proteomes" id="UP000887565">
    <property type="component" value="Unplaced"/>
</dbReference>
<dbReference type="AlphaFoldDB" id="A0A915JUM6"/>
<reference evidence="2" key="1">
    <citation type="submission" date="2022-11" db="UniProtKB">
        <authorList>
            <consortium name="WormBaseParasite"/>
        </authorList>
    </citation>
    <scope>IDENTIFICATION</scope>
</reference>
<accession>A0A915JUM6</accession>
<evidence type="ECO:0000313" key="1">
    <source>
        <dbReference type="Proteomes" id="UP000887565"/>
    </source>
</evidence>
<dbReference type="Gene3D" id="3.10.10.10">
    <property type="entry name" value="HIV Type 1 Reverse Transcriptase, subunit A, domain 1"/>
    <property type="match status" value="1"/>
</dbReference>
<protein>
    <submittedName>
        <fullName evidence="2">Uncharacterized protein</fullName>
    </submittedName>
</protein>
<dbReference type="SUPFAM" id="SSF56672">
    <property type="entry name" value="DNA/RNA polymerases"/>
    <property type="match status" value="1"/>
</dbReference>
<organism evidence="1 2">
    <name type="scientific">Romanomermis culicivorax</name>
    <name type="common">Nematode worm</name>
    <dbReference type="NCBI Taxonomy" id="13658"/>
    <lineage>
        <taxon>Eukaryota</taxon>
        <taxon>Metazoa</taxon>
        <taxon>Ecdysozoa</taxon>
        <taxon>Nematoda</taxon>
        <taxon>Enoplea</taxon>
        <taxon>Dorylaimia</taxon>
        <taxon>Mermithida</taxon>
        <taxon>Mermithoidea</taxon>
        <taxon>Mermithidae</taxon>
        <taxon>Romanomermis</taxon>
    </lineage>
</organism>
<sequence>MTAKTHVTAAQKAEALSMLWQNSLPSNKPTFTNKLTISIDTGSAKPVSGHYYRSAMEQRPIVRRHIQEMFDNDFIEQSCSPWATPLFL</sequence>
<proteinExistence type="predicted"/>
<keyword evidence="1" id="KW-1185">Reference proteome</keyword>
<dbReference type="InterPro" id="IPR043502">
    <property type="entry name" value="DNA/RNA_pol_sf"/>
</dbReference>